<keyword evidence="4" id="KW-0863">Zinc-finger</keyword>
<keyword evidence="5 9" id="KW-0833">Ubl conjugation pathway</keyword>
<dbReference type="AlphaFoldDB" id="A0AAV9XDF6"/>
<dbReference type="InterPro" id="IPR038765">
    <property type="entry name" value="Papain-like_cys_pep_sf"/>
</dbReference>
<dbReference type="Gene3D" id="3.10.20.90">
    <property type="entry name" value="Phosphatidylinositol 3-kinase Catalytic Subunit, Chain A, domain 1"/>
    <property type="match status" value="1"/>
</dbReference>
<dbReference type="PROSITE" id="PS50802">
    <property type="entry name" value="OTU"/>
    <property type="match status" value="1"/>
</dbReference>
<dbReference type="Pfam" id="PF24560">
    <property type="entry name" value="zf-C2H2_OTU1_C"/>
    <property type="match status" value="1"/>
</dbReference>
<dbReference type="InterPro" id="IPR057766">
    <property type="entry name" value="Znf-C2H2_OTU1-like_C"/>
</dbReference>
<dbReference type="GO" id="GO:0004843">
    <property type="term" value="F:cysteine-type deubiquitinase activity"/>
    <property type="evidence" value="ECO:0007669"/>
    <property type="project" value="UniProtKB-UniRule"/>
</dbReference>
<proteinExistence type="predicted"/>
<keyword evidence="2 12" id="KW-0645">Protease</keyword>
<keyword evidence="7 9" id="KW-0788">Thiol protease</keyword>
<evidence type="ECO:0000256" key="9">
    <source>
        <dbReference type="RuleBase" id="RU367104"/>
    </source>
</evidence>
<dbReference type="InterPro" id="IPR003323">
    <property type="entry name" value="OTU_dom"/>
</dbReference>
<gene>
    <name evidence="12" type="primary">OTU1</name>
    <name evidence="12" type="ORF">TWF694_010843</name>
</gene>
<dbReference type="Pfam" id="PF21403">
    <property type="entry name" value="OTU1_UBXL"/>
    <property type="match status" value="1"/>
</dbReference>
<organism evidence="12 13">
    <name type="scientific">Orbilia ellipsospora</name>
    <dbReference type="NCBI Taxonomy" id="2528407"/>
    <lineage>
        <taxon>Eukaryota</taxon>
        <taxon>Fungi</taxon>
        <taxon>Dikarya</taxon>
        <taxon>Ascomycota</taxon>
        <taxon>Pezizomycotina</taxon>
        <taxon>Orbiliomycetes</taxon>
        <taxon>Orbiliales</taxon>
        <taxon>Orbiliaceae</taxon>
        <taxon>Orbilia</taxon>
    </lineage>
</organism>
<dbReference type="GO" id="GO:0005829">
    <property type="term" value="C:cytosol"/>
    <property type="evidence" value="ECO:0007669"/>
    <property type="project" value="TreeGrafter"/>
</dbReference>
<evidence type="ECO:0000256" key="2">
    <source>
        <dbReference type="ARBA" id="ARBA00022670"/>
    </source>
</evidence>
<feature type="compositionally biased region" description="Polar residues" evidence="10">
    <location>
        <begin position="77"/>
        <end position="101"/>
    </location>
</feature>
<keyword evidence="6 9" id="KW-0378">Hydrolase</keyword>
<evidence type="ECO:0000256" key="5">
    <source>
        <dbReference type="ARBA" id="ARBA00022786"/>
    </source>
</evidence>
<evidence type="ECO:0000256" key="10">
    <source>
        <dbReference type="SAM" id="MobiDB-lite"/>
    </source>
</evidence>
<keyword evidence="8" id="KW-0862">Zinc</keyword>
<dbReference type="PANTHER" id="PTHR13312:SF0">
    <property type="entry name" value="UBIQUITIN THIOESTERASE OTU1"/>
    <property type="match status" value="1"/>
</dbReference>
<dbReference type="GO" id="GO:0016579">
    <property type="term" value="P:protein deubiquitination"/>
    <property type="evidence" value="ECO:0007669"/>
    <property type="project" value="TreeGrafter"/>
</dbReference>
<evidence type="ECO:0000256" key="6">
    <source>
        <dbReference type="ARBA" id="ARBA00022801"/>
    </source>
</evidence>
<evidence type="ECO:0000313" key="12">
    <source>
        <dbReference type="EMBL" id="KAK6537948.1"/>
    </source>
</evidence>
<dbReference type="PANTHER" id="PTHR13312">
    <property type="entry name" value="HIV-INDUCED PROTEIN-7-LIKE PROTEASE"/>
    <property type="match status" value="1"/>
</dbReference>
<dbReference type="EMBL" id="JAVHJO010000008">
    <property type="protein sequence ID" value="KAK6537948.1"/>
    <property type="molecule type" value="Genomic_DNA"/>
</dbReference>
<protein>
    <recommendedName>
        <fullName evidence="9">Ubiquitin thioesterase OTU</fullName>
        <ecNumber evidence="9">3.4.19.12</ecNumber>
    </recommendedName>
</protein>
<keyword evidence="3" id="KW-0479">Metal-binding</keyword>
<comment type="caution">
    <text evidence="12">The sequence shown here is derived from an EMBL/GenBank/DDBJ whole genome shotgun (WGS) entry which is preliminary data.</text>
</comment>
<comment type="subcellular location">
    <subcellularLocation>
        <location evidence="9">Cytoplasm</location>
    </subcellularLocation>
</comment>
<reference evidence="12 13" key="1">
    <citation type="submission" date="2019-10" db="EMBL/GenBank/DDBJ databases">
        <authorList>
            <person name="Palmer J.M."/>
        </authorList>
    </citation>
    <scope>NUCLEOTIDE SEQUENCE [LARGE SCALE GENOMIC DNA]</scope>
    <source>
        <strain evidence="12 13">TWF694</strain>
    </source>
</reference>
<feature type="domain" description="OTU" evidence="11">
    <location>
        <begin position="161"/>
        <end position="287"/>
    </location>
</feature>
<evidence type="ECO:0000256" key="8">
    <source>
        <dbReference type="ARBA" id="ARBA00022833"/>
    </source>
</evidence>
<comment type="function">
    <text evidence="9">Hydrolase that can remove conjugated ubiquitin from proteins and may therefore play an important regulatory role at the level of protein turnover by preventing degradation.</text>
</comment>
<dbReference type="CDD" id="cd17059">
    <property type="entry name" value="Ubl_OTU1"/>
    <property type="match status" value="1"/>
</dbReference>
<evidence type="ECO:0000256" key="7">
    <source>
        <dbReference type="ARBA" id="ARBA00022807"/>
    </source>
</evidence>
<dbReference type="GO" id="GO:0030968">
    <property type="term" value="P:endoplasmic reticulum unfolded protein response"/>
    <property type="evidence" value="ECO:0007669"/>
    <property type="project" value="TreeGrafter"/>
</dbReference>
<sequence length="367" mass="40489">MRVRIRAPNGTHTLNLEDVATVGKLVDEIRAKTALSGGLALKYGFPPKSLNLPSRDTLLIDLPITIHGEQLIVSEDSSGYGASSHKTQPGPNSGPLSNSQGPLFEEEAREPYSSFVDAIPNAVKNFFSDSSPSPSKSDNPYAAIKGNEPVLRVEDNPGWSCTMRVMEDDNSCMFRAVNYVCARGIDMMSELRAIITSTIHDDGDLPPDLQRFSEVVLGMPRNKYCQKISNPNTWGGYIELTILSEYFDVTIHSISVDDASVVTYNPGKANYGILIYSGIHYDCVAASKNVNDPDQDVTIWSQHENNVLETAKKLCQILKDRNYATNTSKFDLKCGICGTKLKGERGAQRHAEETGHTDFTEYRESRN</sequence>
<dbReference type="CDD" id="cd22745">
    <property type="entry name" value="OTU_OTU1"/>
    <property type="match status" value="1"/>
</dbReference>
<dbReference type="EC" id="3.4.19.12" evidence="9"/>
<dbReference type="InterPro" id="IPR048857">
    <property type="entry name" value="OTU1_Ubl"/>
</dbReference>
<comment type="catalytic activity">
    <reaction evidence="1 9">
        <text>Thiol-dependent hydrolysis of ester, thioester, amide, peptide and isopeptide bonds formed by the C-terminal Gly of ubiquitin (a 76-residue protein attached to proteins as an intracellular targeting signal).</text>
        <dbReference type="EC" id="3.4.19.12"/>
    </reaction>
</comment>
<evidence type="ECO:0000259" key="11">
    <source>
        <dbReference type="PROSITE" id="PS50802"/>
    </source>
</evidence>
<dbReference type="SUPFAM" id="SSF54001">
    <property type="entry name" value="Cysteine proteinases"/>
    <property type="match status" value="1"/>
</dbReference>
<feature type="region of interest" description="Disordered" evidence="10">
    <location>
        <begin position="77"/>
        <end position="102"/>
    </location>
</feature>
<dbReference type="GO" id="GO:0005634">
    <property type="term" value="C:nucleus"/>
    <property type="evidence" value="ECO:0007669"/>
    <property type="project" value="TreeGrafter"/>
</dbReference>
<keyword evidence="13" id="KW-1185">Reference proteome</keyword>
<dbReference type="GO" id="GO:0036503">
    <property type="term" value="P:ERAD pathway"/>
    <property type="evidence" value="ECO:0007669"/>
    <property type="project" value="TreeGrafter"/>
</dbReference>
<dbReference type="Pfam" id="PF02338">
    <property type="entry name" value="OTU"/>
    <property type="match status" value="1"/>
</dbReference>
<evidence type="ECO:0000256" key="4">
    <source>
        <dbReference type="ARBA" id="ARBA00022771"/>
    </source>
</evidence>
<keyword evidence="9" id="KW-0963">Cytoplasm</keyword>
<evidence type="ECO:0000313" key="13">
    <source>
        <dbReference type="Proteomes" id="UP001365542"/>
    </source>
</evidence>
<accession>A0AAV9XDF6</accession>
<dbReference type="GO" id="GO:0008270">
    <property type="term" value="F:zinc ion binding"/>
    <property type="evidence" value="ECO:0007669"/>
    <property type="project" value="UniProtKB-KW"/>
</dbReference>
<feature type="region of interest" description="Disordered" evidence="10">
    <location>
        <begin position="345"/>
        <end position="367"/>
    </location>
</feature>
<evidence type="ECO:0000256" key="3">
    <source>
        <dbReference type="ARBA" id="ARBA00022723"/>
    </source>
</evidence>
<name>A0AAV9XDF6_9PEZI</name>
<dbReference type="Gene3D" id="3.90.70.80">
    <property type="match status" value="1"/>
</dbReference>
<evidence type="ECO:0000256" key="1">
    <source>
        <dbReference type="ARBA" id="ARBA00000707"/>
    </source>
</evidence>
<dbReference type="Proteomes" id="UP001365542">
    <property type="component" value="Unassembled WGS sequence"/>
</dbReference>